<feature type="compositionally biased region" description="Basic residues" evidence="1">
    <location>
        <begin position="1"/>
        <end position="21"/>
    </location>
</feature>
<evidence type="ECO:0000313" key="2">
    <source>
        <dbReference type="EMBL" id="PCH36746.1"/>
    </source>
</evidence>
<feature type="region of interest" description="Disordered" evidence="1">
    <location>
        <begin position="1"/>
        <end position="60"/>
    </location>
</feature>
<feature type="compositionally biased region" description="Low complexity" evidence="1">
    <location>
        <begin position="33"/>
        <end position="43"/>
    </location>
</feature>
<dbReference type="Proteomes" id="UP000218811">
    <property type="component" value="Unassembled WGS sequence"/>
</dbReference>
<name>A0A2H3J3J5_WOLCO</name>
<reference evidence="2 3" key="1">
    <citation type="journal article" date="2012" name="Science">
        <title>The Paleozoic origin of enzymatic lignin decomposition reconstructed from 31 fungal genomes.</title>
        <authorList>
            <person name="Floudas D."/>
            <person name="Binder M."/>
            <person name="Riley R."/>
            <person name="Barry K."/>
            <person name="Blanchette R.A."/>
            <person name="Henrissat B."/>
            <person name="Martinez A.T."/>
            <person name="Otillar R."/>
            <person name="Spatafora J.W."/>
            <person name="Yadav J.S."/>
            <person name="Aerts A."/>
            <person name="Benoit I."/>
            <person name="Boyd A."/>
            <person name="Carlson A."/>
            <person name="Copeland A."/>
            <person name="Coutinho P.M."/>
            <person name="de Vries R.P."/>
            <person name="Ferreira P."/>
            <person name="Findley K."/>
            <person name="Foster B."/>
            <person name="Gaskell J."/>
            <person name="Glotzer D."/>
            <person name="Gorecki P."/>
            <person name="Heitman J."/>
            <person name="Hesse C."/>
            <person name="Hori C."/>
            <person name="Igarashi K."/>
            <person name="Jurgens J.A."/>
            <person name="Kallen N."/>
            <person name="Kersten P."/>
            <person name="Kohler A."/>
            <person name="Kuees U."/>
            <person name="Kumar T.K.A."/>
            <person name="Kuo A."/>
            <person name="LaButti K."/>
            <person name="Larrondo L.F."/>
            <person name="Lindquist E."/>
            <person name="Ling A."/>
            <person name="Lombard V."/>
            <person name="Lucas S."/>
            <person name="Lundell T."/>
            <person name="Martin R."/>
            <person name="McLaughlin D.J."/>
            <person name="Morgenstern I."/>
            <person name="Morin E."/>
            <person name="Murat C."/>
            <person name="Nagy L.G."/>
            <person name="Nolan M."/>
            <person name="Ohm R.A."/>
            <person name="Patyshakuliyeva A."/>
            <person name="Rokas A."/>
            <person name="Ruiz-Duenas F.J."/>
            <person name="Sabat G."/>
            <person name="Salamov A."/>
            <person name="Samejima M."/>
            <person name="Schmutz J."/>
            <person name="Slot J.C."/>
            <person name="St John F."/>
            <person name="Stenlid J."/>
            <person name="Sun H."/>
            <person name="Sun S."/>
            <person name="Syed K."/>
            <person name="Tsang A."/>
            <person name="Wiebenga A."/>
            <person name="Young D."/>
            <person name="Pisabarro A."/>
            <person name="Eastwood D.C."/>
            <person name="Martin F."/>
            <person name="Cullen D."/>
            <person name="Grigoriev I.V."/>
            <person name="Hibbett D.S."/>
        </authorList>
    </citation>
    <scope>NUCLEOTIDE SEQUENCE [LARGE SCALE GENOMIC DNA]</scope>
    <source>
        <strain evidence="2 3">MD-104</strain>
    </source>
</reference>
<feature type="compositionally biased region" description="Low complexity" evidence="1">
    <location>
        <begin position="50"/>
        <end position="59"/>
    </location>
</feature>
<protein>
    <submittedName>
        <fullName evidence="2">Uncharacterized protein</fullName>
    </submittedName>
</protein>
<gene>
    <name evidence="2" type="ORF">WOLCODRAFT_168124</name>
</gene>
<dbReference type="AlphaFoldDB" id="A0A2H3J3J5"/>
<evidence type="ECO:0000313" key="3">
    <source>
        <dbReference type="Proteomes" id="UP000218811"/>
    </source>
</evidence>
<accession>A0A2H3J3J5</accession>
<sequence length="194" mass="21337">MGTRACRGRTCPRRSGLRPRPRMGPGRRPPQSPTSGTPTSRPMRTRETTTSRAGSARTRPALPFPFYPNAACWTQHVQGVDLDAASGGLVWLLTGHGPWVRRRPPLLMVCNVDGGGTRHGARTSRRGALRVPVSESYATLRVRIERAHRRPLQMHRGCAHRTVQSRAVEVVNGAHGTGAECNLRECTLRAMYCA</sequence>
<evidence type="ECO:0000256" key="1">
    <source>
        <dbReference type="SAM" id="MobiDB-lite"/>
    </source>
</evidence>
<dbReference type="EMBL" id="KB467889">
    <property type="protein sequence ID" value="PCH36746.1"/>
    <property type="molecule type" value="Genomic_DNA"/>
</dbReference>
<proteinExistence type="predicted"/>
<organism evidence="2 3">
    <name type="scientific">Wolfiporia cocos (strain MD-104)</name>
    <name type="common">Brown rot fungus</name>
    <dbReference type="NCBI Taxonomy" id="742152"/>
    <lineage>
        <taxon>Eukaryota</taxon>
        <taxon>Fungi</taxon>
        <taxon>Dikarya</taxon>
        <taxon>Basidiomycota</taxon>
        <taxon>Agaricomycotina</taxon>
        <taxon>Agaricomycetes</taxon>
        <taxon>Polyporales</taxon>
        <taxon>Phaeolaceae</taxon>
        <taxon>Wolfiporia</taxon>
    </lineage>
</organism>
<keyword evidence="3" id="KW-1185">Reference proteome</keyword>